<evidence type="ECO:0000313" key="2">
    <source>
        <dbReference type="Proteomes" id="UP000182945"/>
    </source>
</evidence>
<protein>
    <recommendedName>
        <fullName evidence="3">Small peptidoglycan-associated lipoprotein</fullName>
    </recommendedName>
</protein>
<accession>A0AAC9IZT1</accession>
<dbReference type="GeneID" id="71515015"/>
<gene>
    <name evidence="1" type="ORF">BME96_11460</name>
</gene>
<dbReference type="Proteomes" id="UP000182945">
    <property type="component" value="Chromosome"/>
</dbReference>
<name>A0AAC9IZT1_VIRHA</name>
<dbReference type="KEGG" id="vhl:BME96_11460"/>
<sequence>MKIKLIVILIFILILIPFSGCAKSNNKVIDVVTFQPLDYDVSLFSDAKSDHNRNLYIDAIIELKAKYPTAFKNVQTGEMTKEEAARLSEIEETTLIISKNGQTVSRLSGDQDKSKIVNTLEKFVEK</sequence>
<reference evidence="1 2" key="1">
    <citation type="submission" date="2016-11" db="EMBL/GenBank/DDBJ databases">
        <title>Complete genome sequencing of Virgibacillus halodenitrificans PDB-F2.</title>
        <authorList>
            <person name="Sun Z."/>
            <person name="Zhou Y."/>
            <person name="Li H."/>
        </authorList>
    </citation>
    <scope>NUCLEOTIDE SEQUENCE [LARGE SCALE GENOMIC DNA]</scope>
    <source>
        <strain evidence="1 2">PDB-F2</strain>
    </source>
</reference>
<proteinExistence type="predicted"/>
<evidence type="ECO:0008006" key="3">
    <source>
        <dbReference type="Google" id="ProtNLM"/>
    </source>
</evidence>
<dbReference type="EMBL" id="CP017962">
    <property type="protein sequence ID" value="APC48766.1"/>
    <property type="molecule type" value="Genomic_DNA"/>
</dbReference>
<organism evidence="1 2">
    <name type="scientific">Virgibacillus halodenitrificans</name>
    <name type="common">Bacillus halodenitrificans</name>
    <dbReference type="NCBI Taxonomy" id="1482"/>
    <lineage>
        <taxon>Bacteria</taxon>
        <taxon>Bacillati</taxon>
        <taxon>Bacillota</taxon>
        <taxon>Bacilli</taxon>
        <taxon>Bacillales</taxon>
        <taxon>Bacillaceae</taxon>
        <taxon>Virgibacillus</taxon>
    </lineage>
</organism>
<dbReference type="RefSeq" id="WP_019378955.1">
    <property type="nucleotide sequence ID" value="NZ_CP017962.1"/>
</dbReference>
<evidence type="ECO:0000313" key="1">
    <source>
        <dbReference type="EMBL" id="APC48766.1"/>
    </source>
</evidence>
<dbReference type="AlphaFoldDB" id="A0AAC9IZT1"/>